<feature type="region of interest" description="Disordered" evidence="1">
    <location>
        <begin position="698"/>
        <end position="732"/>
    </location>
</feature>
<dbReference type="EMBL" id="LFBV01000002">
    <property type="protein sequence ID" value="OKH95150.1"/>
    <property type="molecule type" value="Genomic_DNA"/>
</dbReference>
<dbReference type="STRING" id="1048205.AB852_08640"/>
<reference evidence="2 3" key="1">
    <citation type="submission" date="2015-06" db="EMBL/GenBank/DDBJ databases">
        <title>Cloning and characterization of the uncialamcin biosynthetic gene cluster.</title>
        <authorList>
            <person name="Yan X."/>
            <person name="Huang T."/>
            <person name="Ge H."/>
            <person name="Shen B."/>
        </authorList>
    </citation>
    <scope>NUCLEOTIDE SEQUENCE [LARGE SCALE GENOMIC DNA]</scope>
    <source>
        <strain evidence="2 3">DCA2648</strain>
    </source>
</reference>
<evidence type="ECO:0008006" key="4">
    <source>
        <dbReference type="Google" id="ProtNLM"/>
    </source>
</evidence>
<dbReference type="RefSeq" id="WP_073787553.1">
    <property type="nucleotide sequence ID" value="NZ_LFBV01000002.1"/>
</dbReference>
<comment type="caution">
    <text evidence="2">The sequence shown here is derived from an EMBL/GenBank/DDBJ whole genome shotgun (WGS) entry which is preliminary data.</text>
</comment>
<organism evidence="2 3">
    <name type="scientific">Streptomyces uncialis</name>
    <dbReference type="NCBI Taxonomy" id="1048205"/>
    <lineage>
        <taxon>Bacteria</taxon>
        <taxon>Bacillati</taxon>
        <taxon>Actinomycetota</taxon>
        <taxon>Actinomycetes</taxon>
        <taxon>Kitasatosporales</taxon>
        <taxon>Streptomycetaceae</taxon>
        <taxon>Streptomyces</taxon>
    </lineage>
</organism>
<evidence type="ECO:0000313" key="3">
    <source>
        <dbReference type="Proteomes" id="UP000186455"/>
    </source>
</evidence>
<feature type="region of interest" description="Disordered" evidence="1">
    <location>
        <begin position="385"/>
        <end position="432"/>
    </location>
</feature>
<proteinExistence type="predicted"/>
<dbReference type="InterPro" id="IPR016084">
    <property type="entry name" value="Haem_Oase-like_multi-hlx"/>
</dbReference>
<name>A0A1Q4VBT5_9ACTN</name>
<dbReference type="AlphaFoldDB" id="A0A1Q4VBT5"/>
<dbReference type="Pfam" id="PF14518">
    <property type="entry name" value="Haem_oxygenas_2"/>
    <property type="match status" value="1"/>
</dbReference>
<evidence type="ECO:0000256" key="1">
    <source>
        <dbReference type="SAM" id="MobiDB-lite"/>
    </source>
</evidence>
<accession>A0A1Q4VBT5</accession>
<keyword evidence="3" id="KW-1185">Reference proteome</keyword>
<dbReference type="Gene3D" id="1.20.910.10">
    <property type="entry name" value="Heme oxygenase-like"/>
    <property type="match status" value="1"/>
</dbReference>
<gene>
    <name evidence="2" type="ORF">AB852_08640</name>
</gene>
<feature type="compositionally biased region" description="Basic residues" evidence="1">
    <location>
        <begin position="708"/>
        <end position="724"/>
    </location>
</feature>
<protein>
    <recommendedName>
        <fullName evidence="4">IopB</fullName>
    </recommendedName>
</protein>
<evidence type="ECO:0000313" key="2">
    <source>
        <dbReference type="EMBL" id="OKH95150.1"/>
    </source>
</evidence>
<dbReference type="SMART" id="SM01236">
    <property type="entry name" value="Haem_oxygenase_2"/>
    <property type="match status" value="1"/>
</dbReference>
<sequence>MPVSTAETATADGTACRTLYRRAADPEGVPPGADWVARTRAELDGAAGWDGGSGPPDSGGAGLDGLRGLVGTWAEEERDRYRVLCDGSGETAGVLAARAALACAPFAAHDGAWLQWMSAAGNADGTAALRLLALYASDVGVGGARASRGDTYVASLRAAGLAQYAEPAARLALDGRIADRDFYLPALLLAMSRLPDEFRPEILGADLCLTAVGAVPPLVAAAPLLPPGGRSGPGPGRDPVRSEHRWNTVRACLSPRGDDNRRAVTGFVWAWQALRRWSGDLHGDLRCARDPAYGMAELLRARAREGAVYHDRFLLAGRPVSAWLEECRADPAGFLEVLAASTLVRPGRSRESRLVNGLVLQRGPMFRVFSPEDLTVIRRWIDSLPREPGAPPAGPARPRASYPVPQETPCHLPSRRTPGRRSPDSGGPSDLRSAYFLLQGRPRTPALRRYTLDYLRGWLARSRHGIDRDPRPLLPAAWPRKGLRPWLLDQHDRHDRERATDGAPLPSRGELIDATVQLAPLTLIDGAWLQGFTDYALASSEHGRFLFETYWDELGNGMPSLNHPLIYRQVLAEMGVTLPPTASREFARWPGFREESFALPVYWLSIGRYPRTCLPEVLGLNLAMELSGVGGGYRRAHTALKEHGFSTRFVDIHNTIDNVATGHAAWAADAVDAYMASALQTRGPQAQSADWQRVRAGFRSLDPPGGFRARRAGHRARRSPRGRARGWEEAEA</sequence>
<dbReference type="Proteomes" id="UP000186455">
    <property type="component" value="Unassembled WGS sequence"/>
</dbReference>